<organism evidence="4 5">
    <name type="scientific">Allorhodopirellula solitaria</name>
    <dbReference type="NCBI Taxonomy" id="2527987"/>
    <lineage>
        <taxon>Bacteria</taxon>
        <taxon>Pseudomonadati</taxon>
        <taxon>Planctomycetota</taxon>
        <taxon>Planctomycetia</taxon>
        <taxon>Pirellulales</taxon>
        <taxon>Pirellulaceae</taxon>
        <taxon>Allorhodopirellula</taxon>
    </lineage>
</organism>
<feature type="region of interest" description="Disordered" evidence="1">
    <location>
        <begin position="226"/>
        <end position="307"/>
    </location>
</feature>
<feature type="compositionally biased region" description="Polar residues" evidence="1">
    <location>
        <begin position="189"/>
        <end position="198"/>
    </location>
</feature>
<dbReference type="InterPro" id="IPR018639">
    <property type="entry name" value="DUF2062"/>
</dbReference>
<gene>
    <name evidence="4" type="ORF">CA85_41050</name>
</gene>
<evidence type="ECO:0000313" key="5">
    <source>
        <dbReference type="Proteomes" id="UP000318053"/>
    </source>
</evidence>
<evidence type="ECO:0000313" key="4">
    <source>
        <dbReference type="EMBL" id="TWT56572.1"/>
    </source>
</evidence>
<proteinExistence type="predicted"/>
<feature type="compositionally biased region" description="Low complexity" evidence="1">
    <location>
        <begin position="170"/>
        <end position="181"/>
    </location>
</feature>
<evidence type="ECO:0000256" key="2">
    <source>
        <dbReference type="SAM" id="Phobius"/>
    </source>
</evidence>
<dbReference type="AlphaFoldDB" id="A0A5C5X317"/>
<name>A0A5C5X317_9BACT</name>
<keyword evidence="2" id="KW-0812">Transmembrane</keyword>
<protein>
    <recommendedName>
        <fullName evidence="3">DUF2062 domain-containing protein</fullName>
    </recommendedName>
</protein>
<keyword evidence="2" id="KW-0472">Membrane</keyword>
<keyword evidence="2" id="KW-1133">Transmembrane helix</keyword>
<dbReference type="EMBL" id="SJPK01000012">
    <property type="protein sequence ID" value="TWT56572.1"/>
    <property type="molecule type" value="Genomic_DNA"/>
</dbReference>
<feature type="compositionally biased region" description="Polar residues" evidence="1">
    <location>
        <begin position="242"/>
        <end position="252"/>
    </location>
</feature>
<reference evidence="4 5" key="1">
    <citation type="submission" date="2019-02" db="EMBL/GenBank/DDBJ databases">
        <title>Deep-cultivation of Planctomycetes and their phenomic and genomic characterization uncovers novel biology.</title>
        <authorList>
            <person name="Wiegand S."/>
            <person name="Jogler M."/>
            <person name="Boedeker C."/>
            <person name="Pinto D."/>
            <person name="Vollmers J."/>
            <person name="Rivas-Marin E."/>
            <person name="Kohn T."/>
            <person name="Peeters S.H."/>
            <person name="Heuer A."/>
            <person name="Rast P."/>
            <person name="Oberbeckmann S."/>
            <person name="Bunk B."/>
            <person name="Jeske O."/>
            <person name="Meyerdierks A."/>
            <person name="Storesund J.E."/>
            <person name="Kallscheuer N."/>
            <person name="Luecker S."/>
            <person name="Lage O.M."/>
            <person name="Pohl T."/>
            <person name="Merkel B.J."/>
            <person name="Hornburger P."/>
            <person name="Mueller R.-W."/>
            <person name="Bruemmer F."/>
            <person name="Labrenz M."/>
            <person name="Spormann A.M."/>
            <person name="Op Den Camp H."/>
            <person name="Overmann J."/>
            <person name="Amann R."/>
            <person name="Jetten M.S.M."/>
            <person name="Mascher T."/>
            <person name="Medema M.H."/>
            <person name="Devos D.P."/>
            <person name="Kaster A.-K."/>
            <person name="Ovreas L."/>
            <person name="Rohde M."/>
            <person name="Galperin M.Y."/>
            <person name="Jogler C."/>
        </authorList>
    </citation>
    <scope>NUCLEOTIDE SEQUENCE [LARGE SCALE GENOMIC DNA]</scope>
    <source>
        <strain evidence="4 5">CA85</strain>
    </source>
</reference>
<accession>A0A5C5X317</accession>
<keyword evidence="5" id="KW-1185">Reference proteome</keyword>
<dbReference type="InterPro" id="IPR019935">
    <property type="entry name" value="CHP03546"/>
</dbReference>
<evidence type="ECO:0000256" key="1">
    <source>
        <dbReference type="SAM" id="MobiDB-lite"/>
    </source>
</evidence>
<feature type="transmembrane region" description="Helical" evidence="2">
    <location>
        <begin position="115"/>
        <end position="138"/>
    </location>
</feature>
<dbReference type="Pfam" id="PF09835">
    <property type="entry name" value="DUF2062"/>
    <property type="match status" value="1"/>
</dbReference>
<dbReference type="NCBIfam" id="TIGR03546">
    <property type="entry name" value="TIGR03546 family protein"/>
    <property type="match status" value="1"/>
</dbReference>
<evidence type="ECO:0000259" key="3">
    <source>
        <dbReference type="Pfam" id="PF09835"/>
    </source>
</evidence>
<dbReference type="Proteomes" id="UP000318053">
    <property type="component" value="Unassembled WGS sequence"/>
</dbReference>
<comment type="caution">
    <text evidence="4">The sequence shown here is derived from an EMBL/GenBank/DDBJ whole genome shotgun (WGS) entry which is preliminary data.</text>
</comment>
<feature type="region of interest" description="Disordered" evidence="1">
    <location>
        <begin position="170"/>
        <end position="200"/>
    </location>
</feature>
<feature type="domain" description="DUF2062" evidence="3">
    <location>
        <begin position="19"/>
        <end position="141"/>
    </location>
</feature>
<feature type="transmembrane region" description="Helical" evidence="2">
    <location>
        <begin position="25"/>
        <end position="53"/>
    </location>
</feature>
<sequence>MILWTIKLIRSVRKAIAGRKHPSQLAWGIALGALVGLIPHGNLLAVVLVLLVLMLHVNHAMVALVGVMVTFAAPRLDPTFDAFGRWLFEQPQVAERLSLAWQYPLVPWTDLNNTIVMGSFVIGLISVVPIFLITYPLLRAWAPVDAADDAADADDPDAGTETHAGAEAETNAEAAAHAQTGRAADPHQGTDTPEQDASVQRIDASHADSRNNHIETPLVASPVAASYQASQPVAPEHVPAESPSSPATQQSVALEHQDERDPSTIAGNTDADSRPAGEIVSDQASWRPAGSAPASRPTRVAISPGSSEGFMTTQKLVANRSAQIQTADDSQGSSVDDQHKIDEALSYLLRQLRDSKDKDVA</sequence>
<dbReference type="OrthoDB" id="268259at2"/>